<dbReference type="SUPFAM" id="SSF53756">
    <property type="entry name" value="UDP-Glycosyltransferase/glycogen phosphorylase"/>
    <property type="match status" value="1"/>
</dbReference>
<dbReference type="PANTHER" id="PTHR45947">
    <property type="entry name" value="SULFOQUINOVOSYL TRANSFERASE SQD2"/>
    <property type="match status" value="1"/>
</dbReference>
<comment type="caution">
    <text evidence="3">The sequence shown here is derived from an EMBL/GenBank/DDBJ whole genome shotgun (WGS) entry which is preliminary data.</text>
</comment>
<protein>
    <submittedName>
        <fullName evidence="3">Glycosyltransferase family 4 protein</fullName>
    </submittedName>
</protein>
<accession>A0ABT4HZ37</accession>
<evidence type="ECO:0000313" key="3">
    <source>
        <dbReference type="EMBL" id="MCZ0832012.1"/>
    </source>
</evidence>
<name>A0ABT4HZ37_9BACL</name>
<reference evidence="3" key="1">
    <citation type="submission" date="2022-09" db="EMBL/GenBank/DDBJ databases">
        <title>Genome analysis and characterization of larvicidal activity of Brevibacillus strains.</title>
        <authorList>
            <person name="Patrusheva E.V."/>
            <person name="Izotova A.O."/>
            <person name="Toshchakov S.V."/>
            <person name="Sineoky S.P."/>
        </authorList>
    </citation>
    <scope>NUCLEOTIDE SEQUENCE</scope>
    <source>
        <strain evidence="3">VKPM_B-13244</strain>
    </source>
</reference>
<dbReference type="Gene3D" id="3.40.50.2000">
    <property type="entry name" value="Glycogen Phosphorylase B"/>
    <property type="match status" value="2"/>
</dbReference>
<evidence type="ECO:0000313" key="4">
    <source>
        <dbReference type="Proteomes" id="UP001067708"/>
    </source>
</evidence>
<dbReference type="CDD" id="cd03801">
    <property type="entry name" value="GT4_PimA-like"/>
    <property type="match status" value="1"/>
</dbReference>
<evidence type="ECO:0000259" key="2">
    <source>
        <dbReference type="Pfam" id="PF13439"/>
    </source>
</evidence>
<dbReference type="PANTHER" id="PTHR45947:SF3">
    <property type="entry name" value="SULFOQUINOVOSYL TRANSFERASE SQD2"/>
    <property type="match status" value="1"/>
</dbReference>
<evidence type="ECO:0000259" key="1">
    <source>
        <dbReference type="Pfam" id="PF00534"/>
    </source>
</evidence>
<dbReference type="EMBL" id="JAPTNG010000010">
    <property type="protein sequence ID" value="MCZ0832012.1"/>
    <property type="molecule type" value="Genomic_DNA"/>
</dbReference>
<organism evidence="3 4">
    <name type="scientific">Brevibacillus halotolerans</name>
    <dbReference type="NCBI Taxonomy" id="1507437"/>
    <lineage>
        <taxon>Bacteria</taxon>
        <taxon>Bacillati</taxon>
        <taxon>Bacillota</taxon>
        <taxon>Bacilli</taxon>
        <taxon>Bacillales</taxon>
        <taxon>Paenibacillaceae</taxon>
        <taxon>Brevibacillus</taxon>
    </lineage>
</organism>
<gene>
    <name evidence="3" type="ORF">O0535_14800</name>
</gene>
<dbReference type="Pfam" id="PF13439">
    <property type="entry name" value="Glyco_transf_4"/>
    <property type="match status" value="1"/>
</dbReference>
<feature type="domain" description="Glycosyltransferase subfamily 4-like N-terminal" evidence="2">
    <location>
        <begin position="32"/>
        <end position="175"/>
    </location>
</feature>
<feature type="domain" description="Glycosyl transferase family 1" evidence="1">
    <location>
        <begin position="189"/>
        <end position="336"/>
    </location>
</feature>
<dbReference type="Proteomes" id="UP001067708">
    <property type="component" value="Unassembled WGS sequence"/>
</dbReference>
<dbReference type="Pfam" id="PF00534">
    <property type="entry name" value="Glycos_transf_1"/>
    <property type="match status" value="1"/>
</dbReference>
<sequence>MGIEQSMRIAIISPGPFSVPPVRGSSVELDIDEVSKRLALSHDIEIYTRTCEDYPRSERDGRIKYIRLSYHGQKSYMKQVASRIKKNKPDLILIENRPSFVSIVRKACKDIPIVLNMHSHVFASRKVISPLRMKKVKKQVDCFITNSNYLRRYLIKKHGISKQKIHAVHLGVDVATYSLSKEGQKIISEKREALGYKQHHRVMMYAGRLMHEKGIHLLIHAFKQIAKRDQHARLLIVGGKGYGNNEENKYVRYLKKLAKPLKEKVRFVNFIPSKQMPEWYHICDIVATPSVWNEPFCRVNIEGMAAGKPILTSTKGGIGEVVEHNETGYLIPPKEWVKTIPDLWEKMWNSASFFTTFASRSILRASEFTWEKTANEYLEVFSKAIQIREQKKQRPRQQT</sequence>
<keyword evidence="4" id="KW-1185">Reference proteome</keyword>
<dbReference type="InterPro" id="IPR001296">
    <property type="entry name" value="Glyco_trans_1"/>
</dbReference>
<dbReference type="InterPro" id="IPR028098">
    <property type="entry name" value="Glyco_trans_4-like_N"/>
</dbReference>
<dbReference type="InterPro" id="IPR050194">
    <property type="entry name" value="Glycosyltransferase_grp1"/>
</dbReference>
<proteinExistence type="predicted"/>